<name>A0A7K3M5P4_9ACTN</name>
<keyword evidence="1" id="KW-0812">Transmembrane</keyword>
<feature type="transmembrane region" description="Helical" evidence="1">
    <location>
        <begin position="83"/>
        <end position="100"/>
    </location>
</feature>
<organism evidence="2 3">
    <name type="scientific">Phytoactinopolyspora mesophila</name>
    <dbReference type="NCBI Taxonomy" id="2650750"/>
    <lineage>
        <taxon>Bacteria</taxon>
        <taxon>Bacillati</taxon>
        <taxon>Actinomycetota</taxon>
        <taxon>Actinomycetes</taxon>
        <taxon>Jiangellales</taxon>
        <taxon>Jiangellaceae</taxon>
        <taxon>Phytoactinopolyspora</taxon>
    </lineage>
</organism>
<reference evidence="2 3" key="1">
    <citation type="submission" date="2019-11" db="EMBL/GenBank/DDBJ databases">
        <authorList>
            <person name="Li X.-J."/>
            <person name="Feng X.-M."/>
        </authorList>
    </citation>
    <scope>NUCLEOTIDE SEQUENCE [LARGE SCALE GENOMIC DNA]</scope>
    <source>
        <strain evidence="2 3">XMNu-373</strain>
    </source>
</reference>
<feature type="transmembrane region" description="Helical" evidence="1">
    <location>
        <begin position="215"/>
        <end position="237"/>
    </location>
</feature>
<evidence type="ECO:0000256" key="1">
    <source>
        <dbReference type="SAM" id="Phobius"/>
    </source>
</evidence>
<dbReference type="EMBL" id="WLZY01000005">
    <property type="protein sequence ID" value="NDL58565.1"/>
    <property type="molecule type" value="Genomic_DNA"/>
</dbReference>
<dbReference type="Proteomes" id="UP000460435">
    <property type="component" value="Unassembled WGS sequence"/>
</dbReference>
<keyword evidence="1" id="KW-0472">Membrane</keyword>
<dbReference type="Pfam" id="PF11139">
    <property type="entry name" value="SfLAP"/>
    <property type="match status" value="1"/>
</dbReference>
<dbReference type="AlphaFoldDB" id="A0A7K3M5P4"/>
<accession>A0A7K3M5P4</accession>
<feature type="transmembrane region" description="Helical" evidence="1">
    <location>
        <begin position="43"/>
        <end position="63"/>
    </location>
</feature>
<gene>
    <name evidence="2" type="ORF">F7O44_15965</name>
</gene>
<evidence type="ECO:0000313" key="3">
    <source>
        <dbReference type="Proteomes" id="UP000460435"/>
    </source>
</evidence>
<proteinExistence type="predicted"/>
<feature type="transmembrane region" description="Helical" evidence="1">
    <location>
        <begin position="172"/>
        <end position="194"/>
    </location>
</feature>
<keyword evidence="3" id="KW-1185">Reference proteome</keyword>
<protein>
    <submittedName>
        <fullName evidence="2">GAP family protein</fullName>
    </submittedName>
</protein>
<dbReference type="InterPro" id="IPR021315">
    <property type="entry name" value="Gap/Sap"/>
</dbReference>
<feature type="transmembrane region" description="Helical" evidence="1">
    <location>
        <begin position="6"/>
        <end position="31"/>
    </location>
</feature>
<sequence length="238" mass="24714">MSGGLVAALAGLSLIDSTSFGTLLIPIWLLLAPGRIRPSRIAAYLGTVAAFYFVIGLALAAGADAALQAGQNALGSIPETPLRLAQLVLGLAIIALSYWLEARIKQRGDSPGRLQSWRSKAITENRQGGTGTLTKLAVTATSIEVATMLPYLVAIGLLTAADLSPAAYGTALAGYCLLMIMPAVVLTVVRIAWHSKAEATLTKINAWFTRHNAKAVGWTVGGIGIGLSVNAIINLLVA</sequence>
<feature type="transmembrane region" description="Helical" evidence="1">
    <location>
        <begin position="136"/>
        <end position="160"/>
    </location>
</feature>
<dbReference type="RefSeq" id="WP_162451259.1">
    <property type="nucleotide sequence ID" value="NZ_WLZY01000005.1"/>
</dbReference>
<comment type="caution">
    <text evidence="2">The sequence shown here is derived from an EMBL/GenBank/DDBJ whole genome shotgun (WGS) entry which is preliminary data.</text>
</comment>
<evidence type="ECO:0000313" key="2">
    <source>
        <dbReference type="EMBL" id="NDL58565.1"/>
    </source>
</evidence>
<keyword evidence="1" id="KW-1133">Transmembrane helix</keyword>